<evidence type="ECO:0000313" key="1">
    <source>
        <dbReference type="EMBL" id="KAI5078381.1"/>
    </source>
</evidence>
<reference evidence="1" key="1">
    <citation type="submission" date="2021-01" db="EMBL/GenBank/DDBJ databases">
        <title>Adiantum capillus-veneris genome.</title>
        <authorList>
            <person name="Fang Y."/>
            <person name="Liao Q."/>
        </authorList>
    </citation>
    <scope>NUCLEOTIDE SEQUENCE</scope>
    <source>
        <strain evidence="1">H3</strain>
        <tissue evidence="1">Leaf</tissue>
    </source>
</reference>
<comment type="caution">
    <text evidence="1">The sequence shown here is derived from an EMBL/GenBank/DDBJ whole genome shotgun (WGS) entry which is preliminary data.</text>
</comment>
<dbReference type="Proteomes" id="UP000886520">
    <property type="component" value="Chromosome 6"/>
</dbReference>
<evidence type="ECO:0000313" key="2">
    <source>
        <dbReference type="Proteomes" id="UP000886520"/>
    </source>
</evidence>
<protein>
    <submittedName>
        <fullName evidence="1">Uncharacterized protein</fullName>
    </submittedName>
</protein>
<dbReference type="AlphaFoldDB" id="A0A9D4V2U6"/>
<name>A0A9D4V2U6_ADICA</name>
<keyword evidence="2" id="KW-1185">Reference proteome</keyword>
<dbReference type="EMBL" id="JABFUD020000006">
    <property type="protein sequence ID" value="KAI5078381.1"/>
    <property type="molecule type" value="Genomic_DNA"/>
</dbReference>
<sequence>MVGKEVGLNSNRALDCSRREYRTPFLSHRTYIEEKEQQDLTTKPFPVHLQRLTSFYRHPTGGLQHNHLLLEWSMHKPWF</sequence>
<gene>
    <name evidence="1" type="ORF">GOP47_0006052</name>
</gene>
<organism evidence="1 2">
    <name type="scientific">Adiantum capillus-veneris</name>
    <name type="common">Maidenhair fern</name>
    <dbReference type="NCBI Taxonomy" id="13818"/>
    <lineage>
        <taxon>Eukaryota</taxon>
        <taxon>Viridiplantae</taxon>
        <taxon>Streptophyta</taxon>
        <taxon>Embryophyta</taxon>
        <taxon>Tracheophyta</taxon>
        <taxon>Polypodiopsida</taxon>
        <taxon>Polypodiidae</taxon>
        <taxon>Polypodiales</taxon>
        <taxon>Pteridineae</taxon>
        <taxon>Pteridaceae</taxon>
        <taxon>Vittarioideae</taxon>
        <taxon>Adiantum</taxon>
    </lineage>
</organism>
<accession>A0A9D4V2U6</accession>
<proteinExistence type="predicted"/>